<name>A0A521D5V0_SACCC</name>
<evidence type="ECO:0000256" key="2">
    <source>
        <dbReference type="ARBA" id="ARBA00023012"/>
    </source>
</evidence>
<dbReference type="GO" id="GO:0000160">
    <property type="term" value="P:phosphorelay signal transduction system"/>
    <property type="evidence" value="ECO:0007669"/>
    <property type="project" value="UniProtKB-KW"/>
</dbReference>
<keyword evidence="1" id="KW-0597">Phosphoprotein</keyword>
<dbReference type="EMBL" id="FXTB01000004">
    <property type="protein sequence ID" value="SMO67086.1"/>
    <property type="molecule type" value="Genomic_DNA"/>
</dbReference>
<comment type="caution">
    <text evidence="3">Lacks conserved residue(s) required for the propagation of feature annotation.</text>
</comment>
<evidence type="ECO:0000256" key="1">
    <source>
        <dbReference type="ARBA" id="ARBA00022553"/>
    </source>
</evidence>
<dbReference type="OrthoDB" id="9763484at2"/>
<dbReference type="SMART" id="SM00331">
    <property type="entry name" value="PP2C_SIG"/>
    <property type="match status" value="1"/>
</dbReference>
<proteinExistence type="predicted"/>
<dbReference type="InterPro" id="IPR001789">
    <property type="entry name" value="Sig_transdc_resp-reg_receiver"/>
</dbReference>
<dbReference type="RefSeq" id="WP_142533420.1">
    <property type="nucleotide sequence ID" value="NZ_FXTB01000004.1"/>
</dbReference>
<dbReference type="PANTHER" id="PTHR44591:SF14">
    <property type="entry name" value="PROTEIN PILG"/>
    <property type="match status" value="1"/>
</dbReference>
<dbReference type="Pfam" id="PF07228">
    <property type="entry name" value="SpoIIE"/>
    <property type="match status" value="1"/>
</dbReference>
<evidence type="ECO:0000256" key="3">
    <source>
        <dbReference type="PROSITE-ProRule" id="PRU00169"/>
    </source>
</evidence>
<dbReference type="InterPro" id="IPR011006">
    <property type="entry name" value="CheY-like_superfamily"/>
</dbReference>
<reference evidence="5 6" key="1">
    <citation type="submission" date="2017-05" db="EMBL/GenBank/DDBJ databases">
        <authorList>
            <person name="Varghese N."/>
            <person name="Submissions S."/>
        </authorList>
    </citation>
    <scope>NUCLEOTIDE SEQUENCE [LARGE SCALE GENOMIC DNA]</scope>
    <source>
        <strain evidence="5 6">DSM 27040</strain>
    </source>
</reference>
<dbReference type="InterPro" id="IPR001932">
    <property type="entry name" value="PPM-type_phosphatase-like_dom"/>
</dbReference>
<evidence type="ECO:0000259" key="4">
    <source>
        <dbReference type="PROSITE" id="PS50110"/>
    </source>
</evidence>
<dbReference type="SMART" id="SM00448">
    <property type="entry name" value="REC"/>
    <property type="match status" value="1"/>
</dbReference>
<dbReference type="InterPro" id="IPR036457">
    <property type="entry name" value="PPM-type-like_dom_sf"/>
</dbReference>
<dbReference type="Gene3D" id="3.40.50.2300">
    <property type="match status" value="1"/>
</dbReference>
<dbReference type="InterPro" id="IPR050595">
    <property type="entry name" value="Bact_response_regulator"/>
</dbReference>
<dbReference type="PROSITE" id="PS50110">
    <property type="entry name" value="RESPONSE_REGULATORY"/>
    <property type="match status" value="1"/>
</dbReference>
<evidence type="ECO:0000313" key="6">
    <source>
        <dbReference type="Proteomes" id="UP000319040"/>
    </source>
</evidence>
<dbReference type="Proteomes" id="UP000319040">
    <property type="component" value="Unassembled WGS sequence"/>
</dbReference>
<protein>
    <submittedName>
        <fullName evidence="5">Stage II sporulation protein E (SpoIIE)</fullName>
    </submittedName>
</protein>
<keyword evidence="2" id="KW-0902">Two-component regulatory system</keyword>
<evidence type="ECO:0000313" key="5">
    <source>
        <dbReference type="EMBL" id="SMO67086.1"/>
    </source>
</evidence>
<dbReference type="Gene3D" id="3.60.40.10">
    <property type="entry name" value="PPM-type phosphatase domain"/>
    <property type="match status" value="1"/>
</dbReference>
<accession>A0A521D5V0</accession>
<dbReference type="Pfam" id="PF00072">
    <property type="entry name" value="Response_reg"/>
    <property type="match status" value="1"/>
</dbReference>
<dbReference type="AlphaFoldDB" id="A0A521D5V0"/>
<sequence>MFTPEPQKILIVDDSASNIKVLQKVLDQYKCIVATSGANALLLAKAEKQPDLILLEVVMDNMNGYDVCEELKQDQLTKDIPVIFLTDQNQPETLVKGFKVGASDFINKPFHEDVLRARVANQLKYKKIADNNLLYLKSIEAIYDTITDSMYYAQRIQEATLPHKSYLDKVLGEHFLFYKPRDIVSGDFYLVHQIAHKILLVVADCTGHGVPGALMSMMSMALINEIINIEKTNRPNLILDQLRTLIIKTFSNDGNNIVSDGLDAAIVLIDPETDSMEYAGANLPIYLIRNNELIEFKGNRMPVGIYPSQAPFSNHKIKLRPGDLMYFFTDGYPDQFGGEANRKMMLGHFKALLLKQHNLSMKEQKKLLSDYFNDWMGHNEQIDDVLLMGYRYKG</sequence>
<gene>
    <name evidence="5" type="ORF">SAMN06265379_104284</name>
</gene>
<feature type="domain" description="Response regulatory" evidence="4">
    <location>
        <begin position="8"/>
        <end position="123"/>
    </location>
</feature>
<organism evidence="5 6">
    <name type="scientific">Saccharicrinis carchari</name>
    <dbReference type="NCBI Taxonomy" id="1168039"/>
    <lineage>
        <taxon>Bacteria</taxon>
        <taxon>Pseudomonadati</taxon>
        <taxon>Bacteroidota</taxon>
        <taxon>Bacteroidia</taxon>
        <taxon>Marinilabiliales</taxon>
        <taxon>Marinilabiliaceae</taxon>
        <taxon>Saccharicrinis</taxon>
    </lineage>
</organism>
<dbReference type="PANTHER" id="PTHR44591">
    <property type="entry name" value="STRESS RESPONSE REGULATOR PROTEIN 1"/>
    <property type="match status" value="1"/>
</dbReference>
<keyword evidence="6" id="KW-1185">Reference proteome</keyword>
<dbReference type="SUPFAM" id="SSF52172">
    <property type="entry name" value="CheY-like"/>
    <property type="match status" value="1"/>
</dbReference>